<protein>
    <submittedName>
        <fullName evidence="2">Uncharacterized protein</fullName>
    </submittedName>
</protein>
<gene>
    <name evidence="2" type="ORF">CNX65_22950</name>
</gene>
<dbReference type="Proteomes" id="UP000218505">
    <property type="component" value="Chromosome"/>
</dbReference>
<feature type="region of interest" description="Disordered" evidence="1">
    <location>
        <begin position="1"/>
        <end position="82"/>
    </location>
</feature>
<evidence type="ECO:0000313" key="3">
    <source>
        <dbReference type="Proteomes" id="UP000218505"/>
    </source>
</evidence>
<proteinExistence type="predicted"/>
<accession>A0A290Z9X5</accession>
<dbReference type="AlphaFoldDB" id="A0A290Z9X5"/>
<feature type="compositionally biased region" description="Low complexity" evidence="1">
    <location>
        <begin position="1"/>
        <end position="18"/>
    </location>
</feature>
<dbReference type="RefSeq" id="WP_096495616.1">
    <property type="nucleotide sequence ID" value="NZ_CP023445.1"/>
</dbReference>
<feature type="compositionally biased region" description="Basic and acidic residues" evidence="1">
    <location>
        <begin position="19"/>
        <end position="52"/>
    </location>
</feature>
<keyword evidence="3" id="KW-1185">Reference proteome</keyword>
<name>A0A290Z9X5_9PSEU</name>
<evidence type="ECO:0000256" key="1">
    <source>
        <dbReference type="SAM" id="MobiDB-lite"/>
    </source>
</evidence>
<organism evidence="2 3">
    <name type="scientific">Actinosynnema pretiosum</name>
    <dbReference type="NCBI Taxonomy" id="42197"/>
    <lineage>
        <taxon>Bacteria</taxon>
        <taxon>Bacillati</taxon>
        <taxon>Actinomycetota</taxon>
        <taxon>Actinomycetes</taxon>
        <taxon>Pseudonocardiales</taxon>
        <taxon>Pseudonocardiaceae</taxon>
        <taxon>Actinosynnema</taxon>
    </lineage>
</organism>
<evidence type="ECO:0000313" key="2">
    <source>
        <dbReference type="EMBL" id="ATE55785.1"/>
    </source>
</evidence>
<dbReference type="KEGG" id="apre:CNX65_22950"/>
<dbReference type="EMBL" id="CP023445">
    <property type="protein sequence ID" value="ATE55785.1"/>
    <property type="molecule type" value="Genomic_DNA"/>
</dbReference>
<sequence length="105" mass="11388">MSTNPIAPTADPTDPAGAAERRRAEPARVGPAEDRTAQDRTAQDRTAEDRVDVVPALGRSDPPTDPRLPVAPDASTDVHPVHGPLWRRRVRVNVGRGRRSRSTGR</sequence>
<reference evidence="2" key="1">
    <citation type="submission" date="2017-09" db="EMBL/GenBank/DDBJ databases">
        <title>Complete Genome Sequence of ansamitocin-producing Bacterium Actinosynnema pretiosum X47.</title>
        <authorList>
            <person name="Cao G."/>
            <person name="Zong G."/>
            <person name="Zhong C."/>
            <person name="Fu J."/>
        </authorList>
    </citation>
    <scope>NUCLEOTIDE SEQUENCE [LARGE SCALE GENOMIC DNA]</scope>
    <source>
        <strain evidence="2">X47</strain>
    </source>
</reference>